<dbReference type="InterPro" id="IPR036250">
    <property type="entry name" value="AcylCo_DH-like_C"/>
</dbReference>
<dbReference type="InterPro" id="IPR037069">
    <property type="entry name" value="AcylCoA_DH/ox_N_sf"/>
</dbReference>
<dbReference type="Gene3D" id="1.10.540.10">
    <property type="entry name" value="Acyl-CoA dehydrogenase/oxidase, N-terminal domain"/>
    <property type="match status" value="1"/>
</dbReference>
<evidence type="ECO:0000313" key="4">
    <source>
        <dbReference type="EMBL" id="NOJ42190.1"/>
    </source>
</evidence>
<dbReference type="SUPFAM" id="SSF56645">
    <property type="entry name" value="Acyl-CoA dehydrogenase NM domain-like"/>
    <property type="match status" value="1"/>
</dbReference>
<sequence length="404" mass="42805">MRDSCDAVEADDPMARPGPEVIAGAPDRVCRVLVAVQALAPLIAAQRSEFDRGRRLPDAVFAALADAGLFRLWLPHALGGLELSPFEFMRVVEAASALDGSVGWLVANGGGMSRIGGYLADTIARDWFADRHAFVASSTGAVGTGTPVDGGYCVSGRWPFGSGAHHATRFMVLASIRPEEPESPLLCCYLGRRDVTIHDNWHVCGLRGTGSCDFEARDIFVPAAHAHPFLGPRPTQPGLLYRMPPSSVFAWSICGVPLGIASGAITSFAELACRKSRLGTRALLRDRETVQATVGRARAMLLAARAFLIDAMTELMAATETGGERLVKARADLRIANAHAAETAMSITDELAASAGAAAIFETCAMERAVRDVRAAAKHIAMSPNNYIIAGRLALGLDPGAARF</sequence>
<evidence type="ECO:0000256" key="1">
    <source>
        <dbReference type="ARBA" id="ARBA00023002"/>
    </source>
</evidence>
<feature type="domain" description="Acyl-CoA dehydrogenase C-terminal" evidence="3">
    <location>
        <begin position="253"/>
        <end position="383"/>
    </location>
</feature>
<dbReference type="InterPro" id="IPR009100">
    <property type="entry name" value="AcylCoA_DH/oxidase_NM_dom_sf"/>
</dbReference>
<reference evidence="4 5" key="1">
    <citation type="submission" date="2020-03" db="EMBL/GenBank/DDBJ databases">
        <title>Bradyrhizobium diversity isolated from nodules of Indigofera sp.</title>
        <authorList>
            <person name="Klepa M."/>
            <person name="Helene L."/>
            <person name="Hungria M."/>
        </authorList>
    </citation>
    <scope>NUCLEOTIDE SEQUENCE [LARGE SCALE GENOMIC DNA]</scope>
    <source>
        <strain evidence="4 5">WSM 1791</strain>
    </source>
</reference>
<evidence type="ECO:0000259" key="2">
    <source>
        <dbReference type="Pfam" id="PF02771"/>
    </source>
</evidence>
<dbReference type="InterPro" id="IPR013107">
    <property type="entry name" value="Acyl-CoA_DH_C"/>
</dbReference>
<dbReference type="Gene3D" id="1.20.140.10">
    <property type="entry name" value="Butyryl-CoA Dehydrogenase, subunit A, domain 3"/>
    <property type="match status" value="1"/>
</dbReference>
<evidence type="ECO:0000313" key="5">
    <source>
        <dbReference type="Proteomes" id="UP000544122"/>
    </source>
</evidence>
<keyword evidence="1" id="KW-0560">Oxidoreductase</keyword>
<dbReference type="GO" id="GO:0050660">
    <property type="term" value="F:flavin adenine dinucleotide binding"/>
    <property type="evidence" value="ECO:0007669"/>
    <property type="project" value="InterPro"/>
</dbReference>
<dbReference type="PANTHER" id="PTHR43884:SF12">
    <property type="entry name" value="ISOVALERYL-COA DEHYDROGENASE, MITOCHONDRIAL-RELATED"/>
    <property type="match status" value="1"/>
</dbReference>
<evidence type="ECO:0008006" key="6">
    <source>
        <dbReference type="Google" id="ProtNLM"/>
    </source>
</evidence>
<proteinExistence type="predicted"/>
<feature type="domain" description="Acyl-CoA dehydrogenase/oxidase N-terminal" evidence="2">
    <location>
        <begin position="43"/>
        <end position="109"/>
    </location>
</feature>
<dbReference type="SUPFAM" id="SSF47203">
    <property type="entry name" value="Acyl-CoA dehydrogenase C-terminal domain-like"/>
    <property type="match status" value="1"/>
</dbReference>
<dbReference type="InterPro" id="IPR013786">
    <property type="entry name" value="AcylCoA_DH/ox_N"/>
</dbReference>
<name>A0A7Y4GUI8_9BRAD</name>
<comment type="caution">
    <text evidence="4">The sequence shown here is derived from an EMBL/GenBank/DDBJ whole genome shotgun (WGS) entry which is preliminary data.</text>
</comment>
<gene>
    <name evidence="4" type="ORF">HCN58_21785</name>
</gene>
<protein>
    <recommendedName>
        <fullName evidence="6">Acyl-CoA dehydrogenase</fullName>
    </recommendedName>
</protein>
<dbReference type="Pfam" id="PF02771">
    <property type="entry name" value="Acyl-CoA_dh_N"/>
    <property type="match status" value="1"/>
</dbReference>
<organism evidence="4 5">
    <name type="scientific">Bradyrhizobium australiense</name>
    <dbReference type="NCBI Taxonomy" id="2721161"/>
    <lineage>
        <taxon>Bacteria</taxon>
        <taxon>Pseudomonadati</taxon>
        <taxon>Pseudomonadota</taxon>
        <taxon>Alphaproteobacteria</taxon>
        <taxon>Hyphomicrobiales</taxon>
        <taxon>Nitrobacteraceae</taxon>
        <taxon>Bradyrhizobium</taxon>
    </lineage>
</organism>
<dbReference type="RefSeq" id="WP_171581437.1">
    <property type="nucleotide sequence ID" value="NZ_JAAVLX010000007.1"/>
</dbReference>
<dbReference type="PANTHER" id="PTHR43884">
    <property type="entry name" value="ACYL-COA DEHYDROGENASE"/>
    <property type="match status" value="1"/>
</dbReference>
<accession>A0A7Y4GUI8</accession>
<evidence type="ECO:0000259" key="3">
    <source>
        <dbReference type="Pfam" id="PF08028"/>
    </source>
</evidence>
<dbReference type="Proteomes" id="UP000544122">
    <property type="component" value="Unassembled WGS sequence"/>
</dbReference>
<keyword evidence="5" id="KW-1185">Reference proteome</keyword>
<dbReference type="Pfam" id="PF08028">
    <property type="entry name" value="Acyl-CoA_dh_2"/>
    <property type="match status" value="1"/>
</dbReference>
<dbReference type="AlphaFoldDB" id="A0A7Y4GUI8"/>
<dbReference type="EMBL" id="JAAVLX010000007">
    <property type="protein sequence ID" value="NOJ42190.1"/>
    <property type="molecule type" value="Genomic_DNA"/>
</dbReference>
<dbReference type="GO" id="GO:0003995">
    <property type="term" value="F:acyl-CoA dehydrogenase activity"/>
    <property type="evidence" value="ECO:0007669"/>
    <property type="project" value="TreeGrafter"/>
</dbReference>
<dbReference type="Gene3D" id="2.40.110.10">
    <property type="entry name" value="Butyryl-CoA Dehydrogenase, subunit A, domain 2"/>
    <property type="match status" value="1"/>
</dbReference>
<dbReference type="InterPro" id="IPR046373">
    <property type="entry name" value="Acyl-CoA_Oxase/DH_mid-dom_sf"/>
</dbReference>
<dbReference type="PIRSF" id="PIRSF016578">
    <property type="entry name" value="HsaA"/>
    <property type="match status" value="1"/>
</dbReference>